<evidence type="ECO:0000313" key="5">
    <source>
        <dbReference type="Proteomes" id="UP000284657"/>
    </source>
</evidence>
<name>A0A3F2S201_9STRA</name>
<dbReference type="CDD" id="cd05379">
    <property type="entry name" value="CAP_bacterial"/>
    <property type="match status" value="1"/>
</dbReference>
<dbReference type="Proteomes" id="UP000284657">
    <property type="component" value="Unassembled WGS sequence"/>
</dbReference>
<dbReference type="SUPFAM" id="SSF55797">
    <property type="entry name" value="PR-1-like"/>
    <property type="match status" value="1"/>
</dbReference>
<dbReference type="AlphaFoldDB" id="A0A3F2S201"/>
<dbReference type="PANTHER" id="PTHR31157">
    <property type="entry name" value="SCP DOMAIN-CONTAINING PROTEIN"/>
    <property type="match status" value="1"/>
</dbReference>
<proteinExistence type="predicted"/>
<gene>
    <name evidence="2" type="ORF">BBJ29_001692</name>
    <name evidence="3" type="ORF">BBP00_00000811</name>
</gene>
<evidence type="ECO:0000313" key="4">
    <source>
        <dbReference type="Proteomes" id="UP000277300"/>
    </source>
</evidence>
<dbReference type="OrthoDB" id="568194at2759"/>
<accession>A0A3F2S201</accession>
<dbReference type="EMBL" id="MBAD02002078">
    <property type="protein sequence ID" value="RLN49936.1"/>
    <property type="molecule type" value="Genomic_DNA"/>
</dbReference>
<feature type="domain" description="SCP" evidence="1">
    <location>
        <begin position="12"/>
        <end position="68"/>
    </location>
</feature>
<reference evidence="4 5" key="1">
    <citation type="submission" date="2018-07" db="EMBL/GenBank/DDBJ databases">
        <title>Genome sequencing of oomycete isolates from Chile give support for New Zealand origin for Phytophthora kernoviae and make available the first Nothophytophthora sp. genome.</title>
        <authorList>
            <person name="Studholme D.J."/>
            <person name="Sanfuentes E."/>
            <person name="Panda P."/>
            <person name="Hill R."/>
            <person name="Sambles C."/>
            <person name="Grant M."/>
            <person name="Williams N.M."/>
            <person name="Mcdougal R.L."/>
        </authorList>
    </citation>
    <scope>NUCLEOTIDE SEQUENCE [LARGE SCALE GENOMIC DNA]</scope>
    <source>
        <strain evidence="3">Chile6</strain>
        <strain evidence="2">Chile7</strain>
    </source>
</reference>
<dbReference type="InterPro" id="IPR035940">
    <property type="entry name" value="CAP_sf"/>
</dbReference>
<dbReference type="EMBL" id="MBDO02000010">
    <property type="protein sequence ID" value="RLN68777.1"/>
    <property type="molecule type" value="Genomic_DNA"/>
</dbReference>
<protein>
    <recommendedName>
        <fullName evidence="1">SCP domain-containing protein</fullName>
    </recommendedName>
</protein>
<dbReference type="PANTHER" id="PTHR31157:SF1">
    <property type="entry name" value="SCP DOMAIN-CONTAINING PROTEIN"/>
    <property type="match status" value="1"/>
</dbReference>
<dbReference type="Proteomes" id="UP000277300">
    <property type="component" value="Unassembled WGS sequence"/>
</dbReference>
<dbReference type="InterPro" id="IPR014044">
    <property type="entry name" value="CAP_dom"/>
</dbReference>
<evidence type="ECO:0000313" key="3">
    <source>
        <dbReference type="EMBL" id="RLN68777.1"/>
    </source>
</evidence>
<dbReference type="Pfam" id="PF00188">
    <property type="entry name" value="CAP"/>
    <property type="match status" value="1"/>
</dbReference>
<dbReference type="Gene3D" id="3.40.33.10">
    <property type="entry name" value="CAP"/>
    <property type="match status" value="1"/>
</dbReference>
<evidence type="ECO:0000313" key="2">
    <source>
        <dbReference type="EMBL" id="RLN49936.1"/>
    </source>
</evidence>
<sequence length="108" mass="11134">MTTAPSIQAQMLAAVNAERAAEGLPALCMNSKLQSAAQGHSNDMATNNIFGHTGSDGSSMANRITAAGANILSPSVTMFGSALAVNPDSTYKRYWTQNFASGSTESCS</sequence>
<evidence type="ECO:0000259" key="1">
    <source>
        <dbReference type="Pfam" id="PF00188"/>
    </source>
</evidence>
<comment type="caution">
    <text evidence="3">The sequence shown here is derived from an EMBL/GenBank/DDBJ whole genome shotgun (WGS) entry which is preliminary data.</text>
</comment>
<organism evidence="3 4">
    <name type="scientific">Phytophthora kernoviae</name>
    <dbReference type="NCBI Taxonomy" id="325452"/>
    <lineage>
        <taxon>Eukaryota</taxon>
        <taxon>Sar</taxon>
        <taxon>Stramenopiles</taxon>
        <taxon>Oomycota</taxon>
        <taxon>Peronosporomycetes</taxon>
        <taxon>Peronosporales</taxon>
        <taxon>Peronosporaceae</taxon>
        <taxon>Phytophthora</taxon>
    </lineage>
</organism>